<dbReference type="Proteomes" id="UP000323067">
    <property type="component" value="Chromosome iv"/>
</dbReference>
<protein>
    <submittedName>
        <fullName evidence="3">Arb2 domain</fullName>
    </submittedName>
</protein>
<dbReference type="GO" id="GO:0005634">
    <property type="term" value="C:nucleus"/>
    <property type="evidence" value="ECO:0007669"/>
    <property type="project" value="TreeGrafter"/>
</dbReference>
<evidence type="ECO:0000259" key="2">
    <source>
        <dbReference type="Pfam" id="PF22749"/>
    </source>
</evidence>
<dbReference type="Pfam" id="PF22749">
    <property type="entry name" value="Arb2"/>
    <property type="match status" value="1"/>
</dbReference>
<dbReference type="GO" id="GO:0035197">
    <property type="term" value="F:siRNA binding"/>
    <property type="evidence" value="ECO:0007669"/>
    <property type="project" value="TreeGrafter"/>
</dbReference>
<evidence type="ECO:0000313" key="3">
    <source>
        <dbReference type="EMBL" id="ATY59081.1"/>
    </source>
</evidence>
<dbReference type="PANTHER" id="PTHR21357:SF4">
    <property type="entry name" value="FAM172 FAMILY PROTEIN HOMOLOG CG10038"/>
    <property type="match status" value="1"/>
</dbReference>
<feature type="region of interest" description="Disordered" evidence="1">
    <location>
        <begin position="403"/>
        <end position="434"/>
    </location>
</feature>
<organism evidence="3 4">
    <name type="scientific">Cordyceps militaris</name>
    <name type="common">Caterpillar fungus</name>
    <name type="synonym">Clavaria militaris</name>
    <dbReference type="NCBI Taxonomy" id="73501"/>
    <lineage>
        <taxon>Eukaryota</taxon>
        <taxon>Fungi</taxon>
        <taxon>Dikarya</taxon>
        <taxon>Ascomycota</taxon>
        <taxon>Pezizomycotina</taxon>
        <taxon>Sordariomycetes</taxon>
        <taxon>Hypocreomycetidae</taxon>
        <taxon>Hypocreales</taxon>
        <taxon>Cordycipitaceae</taxon>
        <taxon>Cordyceps</taxon>
    </lineage>
</organism>
<dbReference type="AlphaFoldDB" id="A0A2H4S7J4"/>
<accession>A0A2H4S7J4</accession>
<dbReference type="GO" id="GO:0031048">
    <property type="term" value="P:regulatory ncRNA-mediated heterochromatin formation"/>
    <property type="evidence" value="ECO:0007669"/>
    <property type="project" value="TreeGrafter"/>
</dbReference>
<feature type="domain" description="Arb2" evidence="2">
    <location>
        <begin position="15"/>
        <end position="292"/>
    </location>
</feature>
<dbReference type="EMBL" id="CP023322">
    <property type="protein sequence ID" value="ATY59081.1"/>
    <property type="molecule type" value="Genomic_DNA"/>
</dbReference>
<feature type="compositionally biased region" description="Acidic residues" evidence="1">
    <location>
        <begin position="410"/>
        <end position="421"/>
    </location>
</feature>
<sequence length="434" mass="48252">MFRRNWCGLPREVYFPSGLKELGYFVNDEDEIRSIANPDQYFNFFLNRNPRVNLRQRFQFDTAVQSIVLERLESLALHKIPLPPVEPGSGSRHVNIFISRDLGNAERIIVVFGERAKDFGMVAGRIADGPGGIEKGSMVGAVKAIQRRDSTAIILANMSESYWSTEHKQAVTAEKSRALSMPSLVHLGIKYHPQLNSIPGSEDPLCHARTVLNTVISQHANKDAKINIIAIGDNCGVITSLLDEEDTWKTWGASLQGALFYNPAFYYEQKQGGLKDFLAKKSRGYAVSEHPLGTPLSGPDGNPDESIPRLGFPCYSAGEARIGELCFVSALEHGLSYLDEVARTPDFENPAIAIVERAAATVVETEGEWDALSPDQKPSVGTMDEDELQKQVKILRRWRHFEKTGHVPTSDDESDMDDEREGDSLPVKPWDEAP</sequence>
<dbReference type="InterPro" id="IPR053858">
    <property type="entry name" value="Arb2_dom"/>
</dbReference>
<reference evidence="3 4" key="1">
    <citation type="journal article" date="2017" name="BMC Genomics">
        <title>Chromosome level assembly and secondary metabolite potential of the parasitic fungus Cordyceps militaris.</title>
        <authorList>
            <person name="Kramer G.J."/>
            <person name="Nodwell J.R."/>
        </authorList>
    </citation>
    <scope>NUCLEOTIDE SEQUENCE [LARGE SCALE GENOMIC DNA]</scope>
    <source>
        <strain evidence="3 4">ATCC 34164</strain>
    </source>
</reference>
<dbReference type="InterPro" id="IPR048263">
    <property type="entry name" value="Arb2"/>
</dbReference>
<dbReference type="PANTHER" id="PTHR21357">
    <property type="entry name" value="FAM172 FAMILY PROTEIN HOMOLOG CG10038"/>
    <property type="match status" value="1"/>
</dbReference>
<feature type="region of interest" description="Disordered" evidence="1">
    <location>
        <begin position="367"/>
        <end position="386"/>
    </location>
</feature>
<name>A0A2H4S7J4_CORMI</name>
<evidence type="ECO:0000256" key="1">
    <source>
        <dbReference type="SAM" id="MobiDB-lite"/>
    </source>
</evidence>
<proteinExistence type="predicted"/>
<dbReference type="OrthoDB" id="421951at2759"/>
<gene>
    <name evidence="3" type="ORF">A9K55_002577</name>
</gene>
<dbReference type="VEuPathDB" id="FungiDB:A9K55_002577"/>
<evidence type="ECO:0000313" key="4">
    <source>
        <dbReference type="Proteomes" id="UP000323067"/>
    </source>
</evidence>